<comment type="caution">
    <text evidence="2">The sequence shown here is derived from an EMBL/GenBank/DDBJ whole genome shotgun (WGS) entry which is preliminary data.</text>
</comment>
<reference evidence="2 3" key="1">
    <citation type="submission" date="2019-10" db="EMBL/GenBank/DDBJ databases">
        <title>Whole genome shotgun sequence of Acrocarpospora macrocephala NBRC 16266.</title>
        <authorList>
            <person name="Ichikawa N."/>
            <person name="Kimura A."/>
            <person name="Kitahashi Y."/>
            <person name="Komaki H."/>
            <person name="Oguchi A."/>
        </authorList>
    </citation>
    <scope>NUCLEOTIDE SEQUENCE [LARGE SCALE GENOMIC DNA]</scope>
    <source>
        <strain evidence="2 3">NBRC 16266</strain>
    </source>
</reference>
<gene>
    <name evidence="2" type="ORF">Amac_018700</name>
</gene>
<evidence type="ECO:0000256" key="1">
    <source>
        <dbReference type="SAM" id="MobiDB-lite"/>
    </source>
</evidence>
<dbReference type="AlphaFoldDB" id="A0A5M3WH22"/>
<proteinExistence type="predicted"/>
<evidence type="ECO:0000313" key="2">
    <source>
        <dbReference type="EMBL" id="GES08274.1"/>
    </source>
</evidence>
<name>A0A5M3WH22_9ACTN</name>
<accession>A0A5M3WH22</accession>
<dbReference type="Proteomes" id="UP000331127">
    <property type="component" value="Unassembled WGS sequence"/>
</dbReference>
<feature type="region of interest" description="Disordered" evidence="1">
    <location>
        <begin position="144"/>
        <end position="164"/>
    </location>
</feature>
<sequence>MEEGDFGDLADAGSGVSDQVDDGVQGCRDLAVDGFSGKACGAGQCFQAGWDVGGGVRVESAAAAFVTGVECGQKIYNLRTANLADDEPVWAHPEGLADEIPEHDATDAFEVGRAGFEADHVRVVRAEFGGVFHEQEAFSGGCQREHGGQEGGLACSRAASDQEG</sequence>
<organism evidence="2 3">
    <name type="scientific">Acrocarpospora macrocephala</name>
    <dbReference type="NCBI Taxonomy" id="150177"/>
    <lineage>
        <taxon>Bacteria</taxon>
        <taxon>Bacillati</taxon>
        <taxon>Actinomycetota</taxon>
        <taxon>Actinomycetes</taxon>
        <taxon>Streptosporangiales</taxon>
        <taxon>Streptosporangiaceae</taxon>
        <taxon>Acrocarpospora</taxon>
    </lineage>
</organism>
<keyword evidence="3" id="KW-1185">Reference proteome</keyword>
<evidence type="ECO:0000313" key="3">
    <source>
        <dbReference type="Proteomes" id="UP000331127"/>
    </source>
</evidence>
<dbReference type="EMBL" id="BLAE01000009">
    <property type="protein sequence ID" value="GES08274.1"/>
    <property type="molecule type" value="Genomic_DNA"/>
</dbReference>
<protein>
    <submittedName>
        <fullName evidence="2">Uncharacterized protein</fullName>
    </submittedName>
</protein>